<organism evidence="5 6">
    <name type="scientific">Lactobacillus crispatus</name>
    <dbReference type="NCBI Taxonomy" id="47770"/>
    <lineage>
        <taxon>Bacteria</taxon>
        <taxon>Bacillati</taxon>
        <taxon>Bacillota</taxon>
        <taxon>Bacilli</taxon>
        <taxon>Lactobacillales</taxon>
        <taxon>Lactobacillaceae</taxon>
        <taxon>Lactobacillus</taxon>
    </lineage>
</organism>
<proteinExistence type="predicted"/>
<dbReference type="EMBL" id="DYXB01000071">
    <property type="protein sequence ID" value="HJF09993.1"/>
    <property type="molecule type" value="Genomic_DNA"/>
</dbReference>
<accession>A0A226T8A5</accession>
<dbReference type="Proteomes" id="UP000430323">
    <property type="component" value="Unassembled WGS sequence"/>
</dbReference>
<dbReference type="EMBL" id="WBOB01000053">
    <property type="protein sequence ID" value="KAB1972279.1"/>
    <property type="molecule type" value="Genomic_DNA"/>
</dbReference>
<evidence type="ECO:0000313" key="5">
    <source>
        <dbReference type="EMBL" id="PJZ10064.1"/>
    </source>
</evidence>
<gene>
    <name evidence="5" type="ORF">BHU41_03400</name>
    <name evidence="3" type="ORF">F8251_08285</name>
    <name evidence="2" type="ORF">K8V23_04255</name>
    <name evidence="4" type="ORF">RON39_01185</name>
</gene>
<evidence type="ECO:0000313" key="2">
    <source>
        <dbReference type="EMBL" id="HJF09993.1"/>
    </source>
</evidence>
<evidence type="ECO:0000313" key="7">
    <source>
        <dbReference type="Proteomes" id="UP000430323"/>
    </source>
</evidence>
<name>A0A226T8A5_9LACO</name>
<sequence>MTEEEKNAQAQADKENEENDDLKVVMPEANRTTMPQEEFKEQPDYLKVFANFYIAEFDEDDLEVINLYDENHNMVDINRYVLNNIHFPRKKLVDHVLQYHDYNFKDLLKTMEEKTGVKPEEMLTYEAWEKWDEDQRTKIPSSLS</sequence>
<dbReference type="AlphaFoldDB" id="A0A226T8A5"/>
<reference evidence="5 6" key="1">
    <citation type="submission" date="2016-10" db="EMBL/GenBank/DDBJ databases">
        <title>WGS of isloates from the oral cavity of healthy individuals.</title>
        <authorList>
            <person name="Sharma S."/>
            <person name="Pal V.K."/>
            <person name="Patil P.B."/>
            <person name="Korpole S."/>
            <person name="Grover V."/>
        </authorList>
    </citation>
    <scope>NUCLEOTIDE SEQUENCE [LARGE SCALE GENOMIC DNA]</scope>
    <source>
        <strain evidence="5 6">DISK12</strain>
    </source>
</reference>
<reference evidence="4" key="5">
    <citation type="submission" date="2023-08" db="EMBL/GenBank/DDBJ databases">
        <title>Lactobacillus from the Female Urinary Tract.</title>
        <authorList>
            <person name="Stegman N."/>
            <person name="Jackson B."/>
            <person name="Steiling M."/>
            <person name="Sedano C."/>
            <person name="Wolfe A."/>
            <person name="Putonti C."/>
        </authorList>
    </citation>
    <scope>NUCLEOTIDE SEQUENCE</scope>
    <source>
        <strain evidence="4">UMB5661</strain>
    </source>
</reference>
<dbReference type="EMBL" id="JAVTXN010000004">
    <property type="protein sequence ID" value="MDT9608750.1"/>
    <property type="molecule type" value="Genomic_DNA"/>
</dbReference>
<dbReference type="Proteomes" id="UP000231914">
    <property type="component" value="Unassembled WGS sequence"/>
</dbReference>
<dbReference type="OMA" id="YLKVFAN"/>
<dbReference type="RefSeq" id="WP_013085710.1">
    <property type="nucleotide sequence ID" value="NZ_CBCRTX010000011.1"/>
</dbReference>
<evidence type="ECO:0000313" key="3">
    <source>
        <dbReference type="EMBL" id="KAB1972279.1"/>
    </source>
</evidence>
<dbReference type="EMBL" id="MKXG01000410">
    <property type="protein sequence ID" value="PJZ10064.1"/>
    <property type="molecule type" value="Genomic_DNA"/>
</dbReference>
<evidence type="ECO:0000313" key="6">
    <source>
        <dbReference type="Proteomes" id="UP000231914"/>
    </source>
</evidence>
<evidence type="ECO:0000256" key="1">
    <source>
        <dbReference type="SAM" id="MobiDB-lite"/>
    </source>
</evidence>
<reference evidence="2" key="3">
    <citation type="journal article" date="2021" name="PeerJ">
        <title>Extensive microbial diversity within the chicken gut microbiome revealed by metagenomics and culture.</title>
        <authorList>
            <person name="Gilroy R."/>
            <person name="Ravi A."/>
            <person name="Getino M."/>
            <person name="Pursley I."/>
            <person name="Horton D.L."/>
            <person name="Alikhan N.F."/>
            <person name="Baker D."/>
            <person name="Gharbi K."/>
            <person name="Hall N."/>
            <person name="Watson M."/>
            <person name="Adriaenssens E.M."/>
            <person name="Foster-Nyarko E."/>
            <person name="Jarju S."/>
            <person name="Secka A."/>
            <person name="Antonio M."/>
            <person name="Oren A."/>
            <person name="Chaudhuri R.R."/>
            <person name="La Ragione R."/>
            <person name="Hildebrand F."/>
            <person name="Pallen M.J."/>
        </authorList>
    </citation>
    <scope>NUCLEOTIDE SEQUENCE</scope>
    <source>
        <strain evidence="2">CHK194-22301</strain>
    </source>
</reference>
<dbReference type="Proteomes" id="UP000784793">
    <property type="component" value="Unassembled WGS sequence"/>
</dbReference>
<comment type="caution">
    <text evidence="5">The sequence shown here is derived from an EMBL/GenBank/DDBJ whole genome shotgun (WGS) entry which is preliminary data.</text>
</comment>
<reference evidence="2" key="4">
    <citation type="submission" date="2021-09" db="EMBL/GenBank/DDBJ databases">
        <authorList>
            <person name="Gilroy R."/>
        </authorList>
    </citation>
    <scope>NUCLEOTIDE SEQUENCE</scope>
    <source>
        <strain evidence="2">CHK194-22301</strain>
    </source>
</reference>
<dbReference type="Proteomes" id="UP001253287">
    <property type="component" value="Unassembled WGS sequence"/>
</dbReference>
<reference evidence="3 7" key="2">
    <citation type="submission" date="2019-09" db="EMBL/GenBank/DDBJ databases">
        <title>Investigation of probiotic properties of different lactic acid bacteria.</title>
        <authorList>
            <person name="Jaomanjaka F."/>
            <person name="Blanc P."/>
        </authorList>
    </citation>
    <scope>NUCLEOTIDE SEQUENCE [LARGE SCALE GENOMIC DNA]</scope>
    <source>
        <strain evidence="3 7">BIO6272</strain>
    </source>
</reference>
<protein>
    <submittedName>
        <fullName evidence="5">Uncharacterized protein</fullName>
    </submittedName>
</protein>
<feature type="region of interest" description="Disordered" evidence="1">
    <location>
        <begin position="1"/>
        <end position="22"/>
    </location>
</feature>
<evidence type="ECO:0000313" key="4">
    <source>
        <dbReference type="EMBL" id="MDT9608750.1"/>
    </source>
</evidence>